<name>A0A2A7U2W1_EDWTA</name>
<protein>
    <submittedName>
        <fullName evidence="1">HNH endonuclease</fullName>
    </submittedName>
</protein>
<comment type="caution">
    <text evidence="1">The sequence shown here is derived from an EMBL/GenBank/DDBJ whole genome shotgun (WGS) entry which is preliminary data.</text>
</comment>
<proteinExistence type="predicted"/>
<reference evidence="2" key="1">
    <citation type="submission" date="2017-09" db="EMBL/GenBank/DDBJ databases">
        <title>FDA dAtabase for Regulatory Grade micrObial Sequences (FDA-ARGOS): Supporting development and validation of Infectious Disease Dx tests.</title>
        <authorList>
            <person name="Goldberg B."/>
            <person name="Campos J."/>
            <person name="Tallon L."/>
            <person name="Sadzewicz L."/>
            <person name="Ott S."/>
            <person name="Zhao X."/>
            <person name="Nagaraj S."/>
            <person name="Vavikolanu K."/>
            <person name="Aluvathingal J."/>
            <person name="Nadendla S."/>
            <person name="Geyer C."/>
            <person name="Sichtig H."/>
        </authorList>
    </citation>
    <scope>NUCLEOTIDE SEQUENCE [LARGE SCALE GENOMIC DNA]</scope>
    <source>
        <strain evidence="2">FDAARGOS_370</strain>
    </source>
</reference>
<keyword evidence="1" id="KW-0540">Nuclease</keyword>
<dbReference type="Proteomes" id="UP000219788">
    <property type="component" value="Unassembled WGS sequence"/>
</dbReference>
<dbReference type="RefSeq" id="WP_098143168.1">
    <property type="nucleotide sequence ID" value="NZ_PDDV01000013.1"/>
</dbReference>
<gene>
    <name evidence="1" type="ORF">CRM76_12120</name>
</gene>
<dbReference type="GO" id="GO:0004519">
    <property type="term" value="F:endonuclease activity"/>
    <property type="evidence" value="ECO:0007669"/>
    <property type="project" value="UniProtKB-KW"/>
</dbReference>
<keyword evidence="1" id="KW-0378">Hydrolase</keyword>
<dbReference type="AlphaFoldDB" id="A0A2A7U2W1"/>
<dbReference type="OrthoDB" id="9816185at2"/>
<keyword evidence="1" id="KW-0255">Endonuclease</keyword>
<dbReference type="EMBL" id="PDDV01000013">
    <property type="protein sequence ID" value="PEH72621.1"/>
    <property type="molecule type" value="Genomic_DNA"/>
</dbReference>
<sequence>MKYLGELVENQPCTWLEVAKNSRKNSAEQLRLIAEDMSECYSLYEGLISSHNEELPVSLFLQHSEMLIDYYENSPSKLKKLLFKRRSEHELDFCPFCGNPKTPDTLDHFIPKKGWPEFSIFPNNLVPQCRECAPIKGDGYYCNESNSVMYVHPFYFNFLDNFRFYISVSLNTDGDDIDVSVTLRVVVETQDSDKSRIKLHAKSLKIKNRVINYCNKEFRQWKRRLSKNNFDIRCALQQRLLEWPQADVGKNWQSAFYYALLQNQEVIDYMNSLCPSKNMEQQFNDETMLELN</sequence>
<evidence type="ECO:0000313" key="2">
    <source>
        <dbReference type="Proteomes" id="UP000219788"/>
    </source>
</evidence>
<organism evidence="1 2">
    <name type="scientific">Edwardsiella tarda</name>
    <dbReference type="NCBI Taxonomy" id="636"/>
    <lineage>
        <taxon>Bacteria</taxon>
        <taxon>Pseudomonadati</taxon>
        <taxon>Pseudomonadota</taxon>
        <taxon>Gammaproteobacteria</taxon>
        <taxon>Enterobacterales</taxon>
        <taxon>Hafniaceae</taxon>
        <taxon>Edwardsiella</taxon>
    </lineage>
</organism>
<evidence type="ECO:0000313" key="1">
    <source>
        <dbReference type="EMBL" id="PEH72621.1"/>
    </source>
</evidence>
<accession>A0A2A7U2W1</accession>
<dbReference type="Gene3D" id="1.10.30.50">
    <property type="match status" value="1"/>
</dbReference>